<gene>
    <name evidence="1" type="ORF">EYC84_001621</name>
</gene>
<dbReference type="EMBL" id="VICG01000005">
    <property type="protein sequence ID" value="KAA8571626.1"/>
    <property type="molecule type" value="Genomic_DNA"/>
</dbReference>
<name>A0A5M9JUR8_MONFR</name>
<sequence>MAMKEKPIQRKWARTLYRDFILRTDGHSKKPSGRAESSSGWLPRKVEMGFITQDIIAILHHRFFYTNSVASDRTKNISYRHLAPQIIIAELGYHRDPNIEKYLMSTRLF</sequence>
<dbReference type="Proteomes" id="UP000322873">
    <property type="component" value="Unassembled WGS sequence"/>
</dbReference>
<proteinExistence type="predicted"/>
<evidence type="ECO:0000313" key="2">
    <source>
        <dbReference type="Proteomes" id="UP000322873"/>
    </source>
</evidence>
<reference evidence="1 2" key="1">
    <citation type="submission" date="2019-06" db="EMBL/GenBank/DDBJ databases">
        <title>Genome Sequence of the Brown Rot Fungal Pathogen Monilinia fructicola.</title>
        <authorList>
            <person name="De Miccolis Angelini R.M."/>
            <person name="Landi L."/>
            <person name="Abate D."/>
            <person name="Pollastro S."/>
            <person name="Romanazzi G."/>
            <person name="Faretra F."/>
        </authorList>
    </citation>
    <scope>NUCLEOTIDE SEQUENCE [LARGE SCALE GENOMIC DNA]</scope>
    <source>
        <strain evidence="1 2">Mfrc123</strain>
    </source>
</reference>
<dbReference type="VEuPathDB" id="FungiDB:MFRU_016g01240"/>
<comment type="caution">
    <text evidence="1">The sequence shown here is derived from an EMBL/GenBank/DDBJ whole genome shotgun (WGS) entry which is preliminary data.</text>
</comment>
<protein>
    <submittedName>
        <fullName evidence="1">Uncharacterized protein</fullName>
    </submittedName>
</protein>
<keyword evidence="2" id="KW-1185">Reference proteome</keyword>
<organism evidence="1 2">
    <name type="scientific">Monilinia fructicola</name>
    <name type="common">Brown rot fungus</name>
    <name type="synonym">Ciboria fructicola</name>
    <dbReference type="NCBI Taxonomy" id="38448"/>
    <lineage>
        <taxon>Eukaryota</taxon>
        <taxon>Fungi</taxon>
        <taxon>Dikarya</taxon>
        <taxon>Ascomycota</taxon>
        <taxon>Pezizomycotina</taxon>
        <taxon>Leotiomycetes</taxon>
        <taxon>Helotiales</taxon>
        <taxon>Sclerotiniaceae</taxon>
        <taxon>Monilinia</taxon>
    </lineage>
</organism>
<evidence type="ECO:0000313" key="1">
    <source>
        <dbReference type="EMBL" id="KAA8571626.1"/>
    </source>
</evidence>
<accession>A0A5M9JUR8</accession>
<dbReference type="AlphaFoldDB" id="A0A5M9JUR8"/>